<dbReference type="PANTHER" id="PTHR10067">
    <property type="entry name" value="PHOSPHATIDYLSERINE DECARBOXYLASE"/>
    <property type="match status" value="1"/>
</dbReference>
<keyword evidence="6" id="KW-0443">Lipid metabolism</keyword>
<organism evidence="13 14">
    <name type="scientific">Helicobacter marmotae</name>
    <dbReference type="NCBI Taxonomy" id="152490"/>
    <lineage>
        <taxon>Bacteria</taxon>
        <taxon>Pseudomonadati</taxon>
        <taxon>Campylobacterota</taxon>
        <taxon>Epsilonproteobacteria</taxon>
        <taxon>Campylobacterales</taxon>
        <taxon>Helicobacteraceae</taxon>
        <taxon>Helicobacter</taxon>
    </lineage>
</organism>
<evidence type="ECO:0000256" key="3">
    <source>
        <dbReference type="ARBA" id="ARBA00012243"/>
    </source>
</evidence>
<reference evidence="13 14" key="1">
    <citation type="submission" date="2018-04" db="EMBL/GenBank/DDBJ databases">
        <title>Novel Campyloabacter and Helicobacter Species and Strains.</title>
        <authorList>
            <person name="Mannion A.J."/>
            <person name="Shen Z."/>
            <person name="Fox J.G."/>
        </authorList>
    </citation>
    <scope>NUCLEOTIDE SEQUENCE [LARGE SCALE GENOMIC DNA]</scope>
    <source>
        <strain evidence="13 14">MIT 98-6070</strain>
    </source>
</reference>
<dbReference type="GO" id="GO:0004609">
    <property type="term" value="F:phosphatidylserine decarboxylase activity"/>
    <property type="evidence" value="ECO:0007669"/>
    <property type="project" value="UniProtKB-EC"/>
</dbReference>
<comment type="pathway">
    <text evidence="2">Lipid metabolism.</text>
</comment>
<keyword evidence="4" id="KW-0444">Lipid biosynthesis</keyword>
<proteinExistence type="predicted"/>
<evidence type="ECO:0000256" key="4">
    <source>
        <dbReference type="ARBA" id="ARBA00022516"/>
    </source>
</evidence>
<dbReference type="AlphaFoldDB" id="A0A3D8I5I4"/>
<evidence type="ECO:0000256" key="1">
    <source>
        <dbReference type="ARBA" id="ARBA00001928"/>
    </source>
</evidence>
<dbReference type="OrthoDB" id="9802030at2"/>
<evidence type="ECO:0000256" key="5">
    <source>
        <dbReference type="ARBA" id="ARBA00022793"/>
    </source>
</evidence>
<evidence type="ECO:0000256" key="11">
    <source>
        <dbReference type="ARBA" id="ARBA00023317"/>
    </source>
</evidence>
<dbReference type="EC" id="4.1.1.65" evidence="3"/>
<dbReference type="Proteomes" id="UP000256599">
    <property type="component" value="Unassembled WGS sequence"/>
</dbReference>
<evidence type="ECO:0000256" key="10">
    <source>
        <dbReference type="ARBA" id="ARBA00023264"/>
    </source>
</evidence>
<evidence type="ECO:0000256" key="2">
    <source>
        <dbReference type="ARBA" id="ARBA00005189"/>
    </source>
</evidence>
<evidence type="ECO:0000256" key="8">
    <source>
        <dbReference type="ARBA" id="ARBA00023209"/>
    </source>
</evidence>
<sequence>MYLSNKLSRLFGKFASYEFFYPLQCLINMTYVKIFKINLSEFAPASSYKSLNALFTRALCVNRPINPNPIVLISPCDSLITQLGKSSEGNALQIKGMEYNIEELLGQKLDRELYYINFYLSPKDYHRYHAPCDMEIHEVRYFGGELLPVNLPSLKKNSNLFIRNERVVIFAKTASNKHIYFVAVGALNVGSMVMHFEPKIQTNAKMHNINYTYSTPIQINKGEELGMFKMGSTIVLFMEQMIPDIKINQKVKFAQDIGTYS</sequence>
<evidence type="ECO:0000313" key="13">
    <source>
        <dbReference type="EMBL" id="RDU60024.1"/>
    </source>
</evidence>
<evidence type="ECO:0000256" key="6">
    <source>
        <dbReference type="ARBA" id="ARBA00023098"/>
    </source>
</evidence>
<accession>A0A3D8I5I4</accession>
<keyword evidence="11" id="KW-0670">Pyruvate</keyword>
<keyword evidence="7" id="KW-0865">Zymogen</keyword>
<dbReference type="InterPro" id="IPR003817">
    <property type="entry name" value="PS_Dcarbxylase"/>
</dbReference>
<evidence type="ECO:0000256" key="7">
    <source>
        <dbReference type="ARBA" id="ARBA00023145"/>
    </source>
</evidence>
<dbReference type="InterPro" id="IPR033177">
    <property type="entry name" value="PSD-B"/>
</dbReference>
<dbReference type="EMBL" id="NXLR01000006">
    <property type="protein sequence ID" value="RDU60024.1"/>
    <property type="molecule type" value="Genomic_DNA"/>
</dbReference>
<keyword evidence="10" id="KW-1208">Phospholipid metabolism</keyword>
<keyword evidence="8" id="KW-0594">Phospholipid biosynthesis</keyword>
<dbReference type="GO" id="GO:0006646">
    <property type="term" value="P:phosphatidylethanolamine biosynthetic process"/>
    <property type="evidence" value="ECO:0007669"/>
    <property type="project" value="UniProtKB-UniPathway"/>
</dbReference>
<comment type="caution">
    <text evidence="13">The sequence shown here is derived from an EMBL/GenBank/DDBJ whole genome shotgun (WGS) entry which is preliminary data.</text>
</comment>
<comment type="cofactor">
    <cofactor evidence="1">
        <name>pyruvate</name>
        <dbReference type="ChEBI" id="CHEBI:15361"/>
    </cofactor>
</comment>
<dbReference type="Pfam" id="PF02666">
    <property type="entry name" value="PS_Dcarbxylase"/>
    <property type="match status" value="1"/>
</dbReference>
<keyword evidence="9" id="KW-0456">Lyase</keyword>
<name>A0A3D8I5I4_9HELI</name>
<evidence type="ECO:0000313" key="14">
    <source>
        <dbReference type="Proteomes" id="UP000256599"/>
    </source>
</evidence>
<dbReference type="NCBIfam" id="NF003038">
    <property type="entry name" value="PRK03934.1"/>
    <property type="match status" value="1"/>
</dbReference>
<protein>
    <recommendedName>
        <fullName evidence="3">phosphatidylserine decarboxylase</fullName>
        <ecNumber evidence="3">4.1.1.65</ecNumber>
    </recommendedName>
</protein>
<gene>
    <name evidence="13" type="ORF">CQA63_04535</name>
</gene>
<keyword evidence="14" id="KW-1185">Reference proteome</keyword>
<keyword evidence="5" id="KW-0210">Decarboxylase</keyword>
<dbReference type="UniPathway" id="UPA00558"/>
<evidence type="ECO:0000256" key="12">
    <source>
        <dbReference type="ARBA" id="ARBA00024326"/>
    </source>
</evidence>
<dbReference type="RefSeq" id="WP_104700210.1">
    <property type="nucleotide sequence ID" value="NZ_FZPP01000022.1"/>
</dbReference>
<dbReference type="NCBIfam" id="TIGR00163">
    <property type="entry name" value="PS_decarb"/>
    <property type="match status" value="1"/>
</dbReference>
<comment type="pathway">
    <text evidence="12">Phospholipid metabolism; phosphatidylethanolamine biosynthesis.</text>
</comment>
<evidence type="ECO:0000256" key="9">
    <source>
        <dbReference type="ARBA" id="ARBA00023239"/>
    </source>
</evidence>
<dbReference type="PANTHER" id="PTHR10067:SF6">
    <property type="entry name" value="PHOSPHATIDYLSERINE DECARBOXYLASE PROENZYME, MITOCHONDRIAL"/>
    <property type="match status" value="1"/>
</dbReference>